<dbReference type="EMBL" id="VSSQ01000978">
    <property type="protein sequence ID" value="MPM03744.1"/>
    <property type="molecule type" value="Genomic_DNA"/>
</dbReference>
<dbReference type="Pfam" id="PF00753">
    <property type="entry name" value="Lactamase_B"/>
    <property type="match status" value="1"/>
</dbReference>
<dbReference type="SMART" id="SM00849">
    <property type="entry name" value="Lactamase_B"/>
    <property type="match status" value="1"/>
</dbReference>
<keyword evidence="3 6" id="KW-0378">Hydrolase</keyword>
<sequence length="204" mass="21913">MFVNVVQLGPIGTNCYVFGDEQAGVCALVDPGDEPKVVISQVKKTGLPLKAIFLTHGHQDHTGAVKEVKAAFPGVPVYLHDADVAASKLRGSLMPDVGERTASYKEGDVIPLGNLSIKVLHTPGHTPGGVTLQVEDVLFTGDTLFRSSMGRTDFPGGSYDEIMASLRQLAALPGDFRVCPGHEGLSTLERERKSNYYMREAMNS</sequence>
<reference evidence="6" key="1">
    <citation type="submission" date="2019-08" db="EMBL/GenBank/DDBJ databases">
        <authorList>
            <person name="Kucharzyk K."/>
            <person name="Murdoch R.W."/>
            <person name="Higgins S."/>
            <person name="Loffler F."/>
        </authorList>
    </citation>
    <scope>NUCLEOTIDE SEQUENCE</scope>
</reference>
<feature type="domain" description="Metallo-beta-lactamase" evidence="5">
    <location>
        <begin position="12"/>
        <end position="182"/>
    </location>
</feature>
<dbReference type="PANTHER" id="PTHR46233:SF3">
    <property type="entry name" value="HYDROXYACYLGLUTATHIONE HYDROLASE GLOC"/>
    <property type="match status" value="1"/>
</dbReference>
<evidence type="ECO:0000256" key="3">
    <source>
        <dbReference type="ARBA" id="ARBA00022801"/>
    </source>
</evidence>
<comment type="caution">
    <text evidence="6">The sequence shown here is derived from an EMBL/GenBank/DDBJ whole genome shotgun (WGS) entry which is preliminary data.</text>
</comment>
<organism evidence="6">
    <name type="scientific">bioreactor metagenome</name>
    <dbReference type="NCBI Taxonomy" id="1076179"/>
    <lineage>
        <taxon>unclassified sequences</taxon>
        <taxon>metagenomes</taxon>
        <taxon>ecological metagenomes</taxon>
    </lineage>
</organism>
<evidence type="ECO:0000256" key="4">
    <source>
        <dbReference type="ARBA" id="ARBA00022833"/>
    </source>
</evidence>
<dbReference type="PANTHER" id="PTHR46233">
    <property type="entry name" value="HYDROXYACYLGLUTATHIONE HYDROLASE GLOC"/>
    <property type="match status" value="1"/>
</dbReference>
<comment type="cofactor">
    <cofactor evidence="1">
        <name>Zn(2+)</name>
        <dbReference type="ChEBI" id="CHEBI:29105"/>
    </cofactor>
</comment>
<dbReference type="EC" id="3.1.2.6" evidence="6"/>
<name>A0A644WND5_9ZZZZ</name>
<evidence type="ECO:0000259" key="5">
    <source>
        <dbReference type="SMART" id="SM00849"/>
    </source>
</evidence>
<evidence type="ECO:0000313" key="6">
    <source>
        <dbReference type="EMBL" id="MPM03744.1"/>
    </source>
</evidence>
<dbReference type="InterPro" id="IPR036866">
    <property type="entry name" value="RibonucZ/Hydroxyglut_hydro"/>
</dbReference>
<dbReference type="CDD" id="cd06262">
    <property type="entry name" value="metallo-hydrolase-like_MBL-fold"/>
    <property type="match status" value="1"/>
</dbReference>
<dbReference type="SUPFAM" id="SSF56281">
    <property type="entry name" value="Metallo-hydrolase/oxidoreductase"/>
    <property type="match status" value="1"/>
</dbReference>
<evidence type="ECO:0000256" key="2">
    <source>
        <dbReference type="ARBA" id="ARBA00022723"/>
    </source>
</evidence>
<dbReference type="InterPro" id="IPR051453">
    <property type="entry name" value="MBL_Glyoxalase_II"/>
</dbReference>
<dbReference type="GO" id="GO:0004416">
    <property type="term" value="F:hydroxyacylglutathione hydrolase activity"/>
    <property type="evidence" value="ECO:0007669"/>
    <property type="project" value="UniProtKB-EC"/>
</dbReference>
<evidence type="ECO:0000256" key="1">
    <source>
        <dbReference type="ARBA" id="ARBA00001947"/>
    </source>
</evidence>
<proteinExistence type="predicted"/>
<keyword evidence="4" id="KW-0862">Zinc</keyword>
<keyword evidence="2" id="KW-0479">Metal-binding</keyword>
<dbReference type="AlphaFoldDB" id="A0A644WND5"/>
<accession>A0A644WND5</accession>
<protein>
    <submittedName>
        <fullName evidence="6">Hydroxyacylglutathione hydrolase GloC</fullName>
        <ecNumber evidence="6">3.1.2.6</ecNumber>
    </submittedName>
</protein>
<gene>
    <name evidence="6" type="primary">gloC_15</name>
    <name evidence="6" type="ORF">SDC9_50011</name>
</gene>
<dbReference type="InterPro" id="IPR001279">
    <property type="entry name" value="Metallo-B-lactamas"/>
</dbReference>
<dbReference type="Gene3D" id="3.60.15.10">
    <property type="entry name" value="Ribonuclease Z/Hydroxyacylglutathione hydrolase-like"/>
    <property type="match status" value="1"/>
</dbReference>
<dbReference type="GO" id="GO:0046872">
    <property type="term" value="F:metal ion binding"/>
    <property type="evidence" value="ECO:0007669"/>
    <property type="project" value="UniProtKB-KW"/>
</dbReference>